<sequence>MPCGGSRWDRFVRKGSWAVEGEFALGTKLSGKRVGIVGLGKIGSEIAKRLEAFSCKVSYTSRQRKPSISYPYYPKILDLASNSDVLVVCCALTSETHHIINREVMLALGNNGYVINVGRGALIDEKELVQCLMWGEVGGAGLDVFEDEPDVPEELFKMDNVVLSPHKAVFTEEATEGVGQLVARNLDAHFANEPLLTPVQLE</sequence>
<dbReference type="FunFam" id="3.40.50.720:FF:000213">
    <property type="entry name" value="Putative 2-hydroxyacid dehydrogenase"/>
    <property type="match status" value="1"/>
</dbReference>
<name>A0A5P1FLX5_ASPOF</name>
<dbReference type="OrthoDB" id="298012at2759"/>
<dbReference type="PROSITE" id="PS00065">
    <property type="entry name" value="D_2_HYDROXYACID_DH_1"/>
    <property type="match status" value="1"/>
</dbReference>
<dbReference type="OMA" id="AHFANEP"/>
<evidence type="ECO:0000256" key="1">
    <source>
        <dbReference type="ARBA" id="ARBA00022857"/>
    </source>
</evidence>
<keyword evidence="6" id="KW-1185">Reference proteome</keyword>
<gene>
    <name evidence="5" type="ORF">A4U43_C01F5130</name>
</gene>
<dbReference type="AlphaFoldDB" id="A0A5P1FLX5"/>
<dbReference type="InterPro" id="IPR006140">
    <property type="entry name" value="D-isomer_DH_NAD-bd"/>
</dbReference>
<reference evidence="6" key="1">
    <citation type="journal article" date="2017" name="Nat. Commun.">
        <title>The asparagus genome sheds light on the origin and evolution of a young Y chromosome.</title>
        <authorList>
            <person name="Harkess A."/>
            <person name="Zhou J."/>
            <person name="Xu C."/>
            <person name="Bowers J.E."/>
            <person name="Van der Hulst R."/>
            <person name="Ayyampalayam S."/>
            <person name="Mercati F."/>
            <person name="Riccardi P."/>
            <person name="McKain M.R."/>
            <person name="Kakrana A."/>
            <person name="Tang H."/>
            <person name="Ray J."/>
            <person name="Groenendijk J."/>
            <person name="Arikit S."/>
            <person name="Mathioni S.M."/>
            <person name="Nakano M."/>
            <person name="Shan H."/>
            <person name="Telgmann-Rauber A."/>
            <person name="Kanno A."/>
            <person name="Yue Z."/>
            <person name="Chen H."/>
            <person name="Li W."/>
            <person name="Chen Y."/>
            <person name="Xu X."/>
            <person name="Zhang Y."/>
            <person name="Luo S."/>
            <person name="Chen H."/>
            <person name="Gao J."/>
            <person name="Mao Z."/>
            <person name="Pires J.C."/>
            <person name="Luo M."/>
            <person name="Kudrna D."/>
            <person name="Wing R.A."/>
            <person name="Meyers B.C."/>
            <person name="Yi K."/>
            <person name="Kong H."/>
            <person name="Lavrijsen P."/>
            <person name="Sunseri F."/>
            <person name="Falavigna A."/>
            <person name="Ye Y."/>
            <person name="Leebens-Mack J.H."/>
            <person name="Chen G."/>
        </authorList>
    </citation>
    <scope>NUCLEOTIDE SEQUENCE [LARGE SCALE GENOMIC DNA]</scope>
    <source>
        <strain evidence="6">cv. DH0086</strain>
    </source>
</reference>
<dbReference type="Proteomes" id="UP000243459">
    <property type="component" value="Chromosome 1"/>
</dbReference>
<evidence type="ECO:0000256" key="3">
    <source>
        <dbReference type="ARBA" id="ARBA00023027"/>
    </source>
</evidence>
<evidence type="ECO:0000313" key="6">
    <source>
        <dbReference type="Proteomes" id="UP000243459"/>
    </source>
</evidence>
<dbReference type="GO" id="GO:0005829">
    <property type="term" value="C:cytosol"/>
    <property type="evidence" value="ECO:0007669"/>
    <property type="project" value="TreeGrafter"/>
</dbReference>
<dbReference type="Gramene" id="ONK79316">
    <property type="protein sequence ID" value="ONK79316"/>
    <property type="gene ID" value="A4U43_C01F5130"/>
</dbReference>
<evidence type="ECO:0000256" key="2">
    <source>
        <dbReference type="ARBA" id="ARBA00023002"/>
    </source>
</evidence>
<proteinExistence type="predicted"/>
<dbReference type="GO" id="GO:0051287">
    <property type="term" value="F:NAD binding"/>
    <property type="evidence" value="ECO:0007669"/>
    <property type="project" value="InterPro"/>
</dbReference>
<evidence type="ECO:0000313" key="5">
    <source>
        <dbReference type="EMBL" id="ONK79316.1"/>
    </source>
</evidence>
<dbReference type="InterPro" id="IPR036291">
    <property type="entry name" value="NAD(P)-bd_dom_sf"/>
</dbReference>
<dbReference type="InterPro" id="IPR050223">
    <property type="entry name" value="D-isomer_2-hydroxyacid_DH"/>
</dbReference>
<keyword evidence="3" id="KW-0520">NAD</keyword>
<dbReference type="SUPFAM" id="SSF51735">
    <property type="entry name" value="NAD(P)-binding Rossmann-fold domains"/>
    <property type="match status" value="1"/>
</dbReference>
<evidence type="ECO:0000259" key="4">
    <source>
        <dbReference type="Pfam" id="PF02826"/>
    </source>
</evidence>
<feature type="domain" description="D-isomer specific 2-hydroxyacid dehydrogenase NAD-binding" evidence="4">
    <location>
        <begin position="7"/>
        <end position="168"/>
    </location>
</feature>
<protein>
    <recommendedName>
        <fullName evidence="4">D-isomer specific 2-hydroxyacid dehydrogenase NAD-binding domain-containing protein</fullName>
    </recommendedName>
</protein>
<keyword evidence="2" id="KW-0560">Oxidoreductase</keyword>
<organism evidence="5 6">
    <name type="scientific">Asparagus officinalis</name>
    <name type="common">Garden asparagus</name>
    <dbReference type="NCBI Taxonomy" id="4686"/>
    <lineage>
        <taxon>Eukaryota</taxon>
        <taxon>Viridiplantae</taxon>
        <taxon>Streptophyta</taxon>
        <taxon>Embryophyta</taxon>
        <taxon>Tracheophyta</taxon>
        <taxon>Spermatophyta</taxon>
        <taxon>Magnoliopsida</taxon>
        <taxon>Liliopsida</taxon>
        <taxon>Asparagales</taxon>
        <taxon>Asparagaceae</taxon>
        <taxon>Asparagoideae</taxon>
        <taxon>Asparagus</taxon>
    </lineage>
</organism>
<keyword evidence="1" id="KW-0521">NADP</keyword>
<dbReference type="GO" id="GO:0016618">
    <property type="term" value="F:hydroxypyruvate reductase [NAD(P)H] activity"/>
    <property type="evidence" value="ECO:0007669"/>
    <property type="project" value="TreeGrafter"/>
</dbReference>
<dbReference type="InterPro" id="IPR029752">
    <property type="entry name" value="D-isomer_DH_CS1"/>
</dbReference>
<dbReference type="PANTHER" id="PTHR10996:SF268">
    <property type="entry name" value="GLYOXYLATE_HYDROXYPYRUVATE REDUCTASE HPR3"/>
    <property type="match status" value="1"/>
</dbReference>
<accession>A0A5P1FLX5</accession>
<dbReference type="EMBL" id="CM007381">
    <property type="protein sequence ID" value="ONK79316.1"/>
    <property type="molecule type" value="Genomic_DNA"/>
</dbReference>
<dbReference type="Pfam" id="PF02826">
    <property type="entry name" value="2-Hacid_dh_C"/>
    <property type="match status" value="1"/>
</dbReference>
<dbReference type="PANTHER" id="PTHR10996">
    <property type="entry name" value="2-HYDROXYACID DEHYDROGENASE-RELATED"/>
    <property type="match status" value="1"/>
</dbReference>
<dbReference type="Gene3D" id="3.40.50.720">
    <property type="entry name" value="NAD(P)-binding Rossmann-like Domain"/>
    <property type="match status" value="2"/>
</dbReference>
<dbReference type="GO" id="GO:0030267">
    <property type="term" value="F:glyoxylate reductase (NADPH) activity"/>
    <property type="evidence" value="ECO:0007669"/>
    <property type="project" value="TreeGrafter"/>
</dbReference>